<protein>
    <recommendedName>
        <fullName evidence="4">Eukaryotic mitochondrial regulator protein-domain-containing protein</fullName>
    </recommendedName>
</protein>
<evidence type="ECO:0008006" key="4">
    <source>
        <dbReference type="Google" id="ProtNLM"/>
    </source>
</evidence>
<gene>
    <name evidence="2" type="ORF">IMSHALPRED_006379</name>
</gene>
<dbReference type="GO" id="GO:0032543">
    <property type="term" value="P:mitochondrial translation"/>
    <property type="evidence" value="ECO:0007669"/>
    <property type="project" value="TreeGrafter"/>
</dbReference>
<evidence type="ECO:0000256" key="1">
    <source>
        <dbReference type="SAM" id="MobiDB-lite"/>
    </source>
</evidence>
<proteinExistence type="predicted"/>
<reference evidence="2" key="1">
    <citation type="submission" date="2021-03" db="EMBL/GenBank/DDBJ databases">
        <authorList>
            <person name="Tagirdzhanova G."/>
        </authorList>
    </citation>
    <scope>NUCLEOTIDE SEQUENCE</scope>
</reference>
<dbReference type="InterPro" id="IPR021036">
    <property type="entry name" value="Ribosomal_mS45"/>
</dbReference>
<comment type="caution">
    <text evidence="2">The sequence shown here is derived from an EMBL/GenBank/DDBJ whole genome shotgun (WGS) entry which is preliminary data.</text>
</comment>
<feature type="region of interest" description="Disordered" evidence="1">
    <location>
        <begin position="301"/>
        <end position="339"/>
    </location>
</feature>
<dbReference type="AlphaFoldDB" id="A0A8H3FLP0"/>
<feature type="compositionally biased region" description="Basic residues" evidence="1">
    <location>
        <begin position="330"/>
        <end position="339"/>
    </location>
</feature>
<dbReference type="Pfam" id="PF12298">
    <property type="entry name" value="Bot1p"/>
    <property type="match status" value="1"/>
</dbReference>
<dbReference type="PANTHER" id="PTHR28158:SF1">
    <property type="entry name" value="SMALL RIBOSOMAL SUBUNIT PROTEIN MS45"/>
    <property type="match status" value="1"/>
</dbReference>
<dbReference type="GO" id="GO:0005763">
    <property type="term" value="C:mitochondrial small ribosomal subunit"/>
    <property type="evidence" value="ECO:0007669"/>
    <property type="project" value="TreeGrafter"/>
</dbReference>
<dbReference type="EMBL" id="CAJPDT010000038">
    <property type="protein sequence ID" value="CAF9925112.1"/>
    <property type="molecule type" value="Genomic_DNA"/>
</dbReference>
<dbReference type="GO" id="GO:0003735">
    <property type="term" value="F:structural constituent of ribosome"/>
    <property type="evidence" value="ECO:0007669"/>
    <property type="project" value="TreeGrafter"/>
</dbReference>
<accession>A0A8H3FLP0</accession>
<evidence type="ECO:0000313" key="2">
    <source>
        <dbReference type="EMBL" id="CAF9925112.1"/>
    </source>
</evidence>
<name>A0A8H3FLP0_9LECA</name>
<feature type="compositionally biased region" description="Basic and acidic residues" evidence="1">
    <location>
        <begin position="39"/>
        <end position="50"/>
    </location>
</feature>
<dbReference type="Proteomes" id="UP000664534">
    <property type="component" value="Unassembled WGS sequence"/>
</dbReference>
<sequence length="339" mass="39434">MFRWLNGPGSVFRHPLPGSTNYLNAYDRNGRLHRAKGPSLEKTEQKREKDQDEDDDDEEVDEDGEIIPKKTQKIKEAKIVETKDGPPLPKENTEDLMPFPLNRQFRSQHVLSEELKDAIYERVMVEGQSVRNVSAVLGVEMNRVGAVVRLKALEKEWEKQGKPIAVSYAKAVLRMLPSTPYVPNDPITHESINDLPVHRATEIQIFHPVSESRHFTRRDAGRVFDRELKPAEDRVPHTELVQLQKWRHEGIISEERQRLQREKDSKDVQSRKVLERKRKEREAREIKKVETERSEFRFQDIRVESVGRNGRSQDGVGARYGVPHQDRKKGQIKIPRRVA</sequence>
<feature type="region of interest" description="Disordered" evidence="1">
    <location>
        <begin position="77"/>
        <end position="96"/>
    </location>
</feature>
<dbReference type="PANTHER" id="PTHR28158">
    <property type="entry name" value="37S RIBOSOMAL PROTEIN S35, MITOCHONDRIAL"/>
    <property type="match status" value="1"/>
</dbReference>
<organism evidence="2 3">
    <name type="scientific">Imshaugia aleurites</name>
    <dbReference type="NCBI Taxonomy" id="172621"/>
    <lineage>
        <taxon>Eukaryota</taxon>
        <taxon>Fungi</taxon>
        <taxon>Dikarya</taxon>
        <taxon>Ascomycota</taxon>
        <taxon>Pezizomycotina</taxon>
        <taxon>Lecanoromycetes</taxon>
        <taxon>OSLEUM clade</taxon>
        <taxon>Lecanoromycetidae</taxon>
        <taxon>Lecanorales</taxon>
        <taxon>Lecanorineae</taxon>
        <taxon>Parmeliaceae</taxon>
        <taxon>Imshaugia</taxon>
    </lineage>
</organism>
<keyword evidence="3" id="KW-1185">Reference proteome</keyword>
<feature type="compositionally biased region" description="Acidic residues" evidence="1">
    <location>
        <begin position="51"/>
        <end position="65"/>
    </location>
</feature>
<feature type="region of interest" description="Disordered" evidence="1">
    <location>
        <begin position="1"/>
        <end position="72"/>
    </location>
</feature>
<dbReference type="OrthoDB" id="10052321at2759"/>
<evidence type="ECO:0000313" key="3">
    <source>
        <dbReference type="Proteomes" id="UP000664534"/>
    </source>
</evidence>